<proteinExistence type="predicted"/>
<dbReference type="EMBL" id="FMZB01000004">
    <property type="protein sequence ID" value="SDC82210.1"/>
    <property type="molecule type" value="Genomic_DNA"/>
</dbReference>
<accession>A0A1G6PPR2</accession>
<organism evidence="1 2">
    <name type="scientific">Terribacillus halophilus</name>
    <dbReference type="NCBI Taxonomy" id="361279"/>
    <lineage>
        <taxon>Bacteria</taxon>
        <taxon>Bacillati</taxon>
        <taxon>Bacillota</taxon>
        <taxon>Bacilli</taxon>
        <taxon>Bacillales</taxon>
        <taxon>Bacillaceae</taxon>
        <taxon>Terribacillus</taxon>
    </lineage>
</organism>
<keyword evidence="2" id="KW-1185">Reference proteome</keyword>
<dbReference type="SUPFAM" id="SSF54427">
    <property type="entry name" value="NTF2-like"/>
    <property type="match status" value="1"/>
</dbReference>
<dbReference type="AlphaFoldDB" id="A0A1G6PPR2"/>
<dbReference type="RefSeq" id="WP_093727008.1">
    <property type="nucleotide sequence ID" value="NZ_FMZB01000004.1"/>
</dbReference>
<evidence type="ECO:0008006" key="3">
    <source>
        <dbReference type="Google" id="ProtNLM"/>
    </source>
</evidence>
<name>A0A1G6PPR2_9BACI</name>
<evidence type="ECO:0000313" key="1">
    <source>
        <dbReference type="EMBL" id="SDC82210.1"/>
    </source>
</evidence>
<gene>
    <name evidence="1" type="ORF">SAMN05421663_104218</name>
</gene>
<protein>
    <recommendedName>
        <fullName evidence="3">SnoaL-like domain-containing protein</fullName>
    </recommendedName>
</protein>
<sequence>MKDFHIFLNRYLSKWKASDLTFMEKVIDDSFLGIEIRDGIISTHEKEESIAGWHQAFDHFKDKEMEWILTPISLLPLNEKEVMATIRATMTLEGMLIDTSNLFFQTFKRKDSEWKLIRTYEETGISNT</sequence>
<dbReference type="Proteomes" id="UP000198666">
    <property type="component" value="Unassembled WGS sequence"/>
</dbReference>
<reference evidence="2" key="1">
    <citation type="submission" date="2016-10" db="EMBL/GenBank/DDBJ databases">
        <authorList>
            <person name="Varghese N."/>
            <person name="Submissions S."/>
        </authorList>
    </citation>
    <scope>NUCLEOTIDE SEQUENCE [LARGE SCALE GENOMIC DNA]</scope>
    <source>
        <strain evidence="2">DSM 21620</strain>
    </source>
</reference>
<dbReference type="OrthoDB" id="2454203at2"/>
<evidence type="ECO:0000313" key="2">
    <source>
        <dbReference type="Proteomes" id="UP000198666"/>
    </source>
</evidence>
<dbReference type="InterPro" id="IPR032710">
    <property type="entry name" value="NTF2-like_dom_sf"/>
</dbReference>